<keyword evidence="1" id="KW-0812">Transmembrane</keyword>
<evidence type="ECO:0000256" key="1">
    <source>
        <dbReference type="SAM" id="Phobius"/>
    </source>
</evidence>
<organism evidence="2 3">
    <name type="scientific">Saccharothrix tamanrassetensis</name>
    <dbReference type="NCBI Taxonomy" id="1051531"/>
    <lineage>
        <taxon>Bacteria</taxon>
        <taxon>Bacillati</taxon>
        <taxon>Actinomycetota</taxon>
        <taxon>Actinomycetes</taxon>
        <taxon>Pseudonocardiales</taxon>
        <taxon>Pseudonocardiaceae</taxon>
        <taxon>Saccharothrix</taxon>
    </lineage>
</organism>
<dbReference type="AlphaFoldDB" id="A0A841CRT6"/>
<evidence type="ECO:0000313" key="3">
    <source>
        <dbReference type="Proteomes" id="UP000547510"/>
    </source>
</evidence>
<dbReference type="EMBL" id="JACHJN010000009">
    <property type="protein sequence ID" value="MBB5958685.1"/>
    <property type="molecule type" value="Genomic_DNA"/>
</dbReference>
<keyword evidence="1" id="KW-1133">Transmembrane helix</keyword>
<keyword evidence="3" id="KW-1185">Reference proteome</keyword>
<comment type="caution">
    <text evidence="2">The sequence shown here is derived from an EMBL/GenBank/DDBJ whole genome shotgun (WGS) entry which is preliminary data.</text>
</comment>
<reference evidence="2 3" key="1">
    <citation type="submission" date="2020-08" db="EMBL/GenBank/DDBJ databases">
        <title>Genomic Encyclopedia of Type Strains, Phase III (KMG-III): the genomes of soil and plant-associated and newly described type strains.</title>
        <authorList>
            <person name="Whitman W."/>
        </authorList>
    </citation>
    <scope>NUCLEOTIDE SEQUENCE [LARGE SCALE GENOMIC DNA]</scope>
    <source>
        <strain evidence="2 3">CECT 8640</strain>
    </source>
</reference>
<dbReference type="Proteomes" id="UP000547510">
    <property type="component" value="Unassembled WGS sequence"/>
</dbReference>
<evidence type="ECO:0000313" key="2">
    <source>
        <dbReference type="EMBL" id="MBB5958685.1"/>
    </source>
</evidence>
<gene>
    <name evidence="2" type="ORF">FHS29_005294</name>
</gene>
<name>A0A841CRT6_9PSEU</name>
<protein>
    <submittedName>
        <fullName evidence="2">Uncharacterized protein</fullName>
    </submittedName>
</protein>
<keyword evidence="1" id="KW-0472">Membrane</keyword>
<proteinExistence type="predicted"/>
<accession>A0A841CRT6</accession>
<sequence>MSSPSPQHPTPYLPLAALGLAVSVAVMDGDSLLWLRIALLVFAAVVLVVWAVGYRRRRLH</sequence>
<feature type="transmembrane region" description="Helical" evidence="1">
    <location>
        <begin position="33"/>
        <end position="54"/>
    </location>
</feature>
<dbReference type="RefSeq" id="WP_184694898.1">
    <property type="nucleotide sequence ID" value="NZ_JACHJN010000009.1"/>
</dbReference>